<feature type="binding site" evidence="7 9">
    <location>
        <position position="113"/>
    </location>
    <ligand>
        <name>FMN</name>
        <dbReference type="ChEBI" id="CHEBI:58210"/>
    </ligand>
</feature>
<evidence type="ECO:0000256" key="9">
    <source>
        <dbReference type="PIRSR" id="PIRSR000190-2"/>
    </source>
</evidence>
<comment type="pathway">
    <text evidence="7">Cofactor metabolism; pyridoxal 5'-phosphate salvage; pyridoxal 5'-phosphate from pyridoxamine 5'-phosphate: step 1/1.</text>
</comment>
<evidence type="ECO:0000256" key="5">
    <source>
        <dbReference type="ARBA" id="ARBA00023002"/>
    </source>
</evidence>
<dbReference type="OrthoDB" id="9780392at2"/>
<comment type="cofactor">
    <cofactor evidence="7 9">
        <name>FMN</name>
        <dbReference type="ChEBI" id="CHEBI:58210"/>
    </cofactor>
    <text evidence="7 9">Binds 1 FMN per subunit.</text>
</comment>
<evidence type="ECO:0000256" key="3">
    <source>
        <dbReference type="ARBA" id="ARBA00022630"/>
    </source>
</evidence>
<evidence type="ECO:0000313" key="12">
    <source>
        <dbReference type="EMBL" id="ASJ72211.1"/>
    </source>
</evidence>
<dbReference type="HAMAP" id="MF_01629">
    <property type="entry name" value="PdxH"/>
    <property type="match status" value="1"/>
</dbReference>
<dbReference type="InterPro" id="IPR000659">
    <property type="entry name" value="Pyridox_Oxase"/>
</dbReference>
<dbReference type="PIRSF" id="PIRSF000190">
    <property type="entry name" value="Pyd_amn-ph_oxd"/>
    <property type="match status" value="1"/>
</dbReference>
<feature type="binding site" evidence="7 8">
    <location>
        <position position="139"/>
    </location>
    <ligand>
        <name>substrate</name>
    </ligand>
</feature>
<dbReference type="InterPro" id="IPR019576">
    <property type="entry name" value="Pyridoxamine_oxidase_dimer_C"/>
</dbReference>
<dbReference type="Pfam" id="PF01243">
    <property type="entry name" value="PNPOx_N"/>
    <property type="match status" value="1"/>
</dbReference>
<sequence>MSTEFTKDPGLLIEERRDYTANTLRRKELASDPFTQFTQWLQDARDAKLKDATAMMLSTADAQGQPHSRVVLLKHFDTEGFSWYTFQESDKARQLAANPKASLLFYWSALERQVRIEGTVEKLDPADAEIYFQSRPEGSRFSAAASIQSSPIANREVLEHRVAELHQQHPNGNVPRPDAWGGYRIRPQRLEFWQGRADRLHDRFIYQAGDDHQNWSIQRISP</sequence>
<evidence type="ECO:0000256" key="1">
    <source>
        <dbReference type="ARBA" id="ARBA00007301"/>
    </source>
</evidence>
<comment type="subunit">
    <text evidence="2 7">Homodimer.</text>
</comment>
<feature type="binding site" evidence="7 9">
    <location>
        <position position="91"/>
    </location>
    <ligand>
        <name>FMN</name>
        <dbReference type="ChEBI" id="CHEBI:58210"/>
    </ligand>
</feature>
<feature type="binding site" evidence="7 8">
    <location>
        <begin position="199"/>
        <end position="201"/>
    </location>
    <ligand>
        <name>substrate</name>
    </ligand>
</feature>
<dbReference type="NCBIfam" id="TIGR00558">
    <property type="entry name" value="pdxH"/>
    <property type="match status" value="1"/>
</dbReference>
<organism evidence="12 13">
    <name type="scientific">Granulosicoccus antarcticus IMCC3135</name>
    <dbReference type="NCBI Taxonomy" id="1192854"/>
    <lineage>
        <taxon>Bacteria</taxon>
        <taxon>Pseudomonadati</taxon>
        <taxon>Pseudomonadota</taxon>
        <taxon>Gammaproteobacteria</taxon>
        <taxon>Chromatiales</taxon>
        <taxon>Granulosicoccaceae</taxon>
        <taxon>Granulosicoccus</taxon>
    </lineage>
</organism>
<feature type="binding site" evidence="7 9">
    <location>
        <position position="203"/>
    </location>
    <ligand>
        <name>FMN</name>
        <dbReference type="ChEBI" id="CHEBI:58210"/>
    </ligand>
</feature>
<evidence type="ECO:0000256" key="8">
    <source>
        <dbReference type="PIRSR" id="PIRSR000190-1"/>
    </source>
</evidence>
<dbReference type="UniPathway" id="UPA01068">
    <property type="reaction ID" value="UER00304"/>
</dbReference>
<dbReference type="RefSeq" id="WP_088917548.1">
    <property type="nucleotide sequence ID" value="NZ_CP018632.1"/>
</dbReference>
<feature type="domain" description="Pyridoxine 5'-phosphate oxidase dimerisation C-terminal" evidence="11">
    <location>
        <begin position="180"/>
        <end position="222"/>
    </location>
</feature>
<keyword evidence="3 7" id="KW-0285">Flavoprotein</keyword>
<feature type="binding site" evidence="7 8">
    <location>
        <position position="135"/>
    </location>
    <ligand>
        <name>substrate</name>
    </ligand>
</feature>
<evidence type="ECO:0000256" key="2">
    <source>
        <dbReference type="ARBA" id="ARBA00011738"/>
    </source>
</evidence>
<dbReference type="GO" id="GO:0010181">
    <property type="term" value="F:FMN binding"/>
    <property type="evidence" value="ECO:0007669"/>
    <property type="project" value="UniProtKB-UniRule"/>
</dbReference>
<comment type="caution">
    <text evidence="7">Lacks conserved residue(s) required for the propagation of feature annotation.</text>
</comment>
<feature type="binding site" evidence="7 9">
    <location>
        <position position="193"/>
    </location>
    <ligand>
        <name>FMN</name>
        <dbReference type="ChEBI" id="CHEBI:58210"/>
    </ligand>
</feature>
<feature type="domain" description="Pyridoxamine 5'-phosphate oxidase N-terminal" evidence="10">
    <location>
        <begin position="42"/>
        <end position="168"/>
    </location>
</feature>
<protein>
    <recommendedName>
        <fullName evidence="7">Pyridoxine/pyridoxamine 5'-phosphate oxidase</fullName>
        <ecNumber evidence="7">1.4.3.5</ecNumber>
    </recommendedName>
    <alternativeName>
        <fullName evidence="7">PNP/PMP oxidase</fullName>
        <shortName evidence="7">PNPOx</shortName>
    </alternativeName>
    <alternativeName>
        <fullName evidence="7">Pyridoxal 5'-phosphate synthase</fullName>
    </alternativeName>
</protein>
<dbReference type="GO" id="GO:0008615">
    <property type="term" value="P:pyridoxine biosynthetic process"/>
    <property type="evidence" value="ECO:0007669"/>
    <property type="project" value="UniProtKB-UniRule"/>
</dbReference>
<dbReference type="EC" id="1.4.3.5" evidence="7"/>
<evidence type="ECO:0000256" key="4">
    <source>
        <dbReference type="ARBA" id="ARBA00022643"/>
    </source>
</evidence>
<reference evidence="12 13" key="1">
    <citation type="submission" date="2016-12" db="EMBL/GenBank/DDBJ databases">
        <authorList>
            <person name="Song W.-J."/>
            <person name="Kurnit D.M."/>
        </authorList>
    </citation>
    <scope>NUCLEOTIDE SEQUENCE [LARGE SCALE GENOMIC DNA]</scope>
    <source>
        <strain evidence="12 13">IMCC3135</strain>
    </source>
</reference>
<feature type="binding site" evidence="7 8">
    <location>
        <position position="131"/>
    </location>
    <ligand>
        <name>substrate</name>
    </ligand>
</feature>
<name>A0A2Z2NQG4_9GAMM</name>
<feature type="binding site" evidence="7 9">
    <location>
        <begin position="148"/>
        <end position="149"/>
    </location>
    <ligand>
        <name>FMN</name>
        <dbReference type="ChEBI" id="CHEBI:58210"/>
    </ligand>
</feature>
<keyword evidence="4 7" id="KW-0288">FMN</keyword>
<feature type="binding site" evidence="7 9">
    <location>
        <begin position="69"/>
        <end position="74"/>
    </location>
    <ligand>
        <name>FMN</name>
        <dbReference type="ChEBI" id="CHEBI:58210"/>
    </ligand>
</feature>
<accession>A0A2Z2NQG4</accession>
<dbReference type="InterPro" id="IPR012349">
    <property type="entry name" value="Split_barrel_FMN-bd"/>
</dbReference>
<gene>
    <name evidence="7 12" type="primary">pdxH</name>
    <name evidence="12" type="ORF">IMCC3135_10585</name>
</gene>
<keyword evidence="5 7" id="KW-0560">Oxidoreductase</keyword>
<dbReference type="InterPro" id="IPR011576">
    <property type="entry name" value="Pyridox_Oxase_N"/>
</dbReference>
<proteinExistence type="inferred from homology"/>
<comment type="catalytic activity">
    <reaction evidence="7">
        <text>pyridoxamine 5'-phosphate + O2 + H2O = pyridoxal 5'-phosphate + H2O2 + NH4(+)</text>
        <dbReference type="Rhea" id="RHEA:15817"/>
        <dbReference type="ChEBI" id="CHEBI:15377"/>
        <dbReference type="ChEBI" id="CHEBI:15379"/>
        <dbReference type="ChEBI" id="CHEBI:16240"/>
        <dbReference type="ChEBI" id="CHEBI:28938"/>
        <dbReference type="ChEBI" id="CHEBI:58451"/>
        <dbReference type="ChEBI" id="CHEBI:597326"/>
        <dbReference type="EC" id="1.4.3.5"/>
    </reaction>
</comment>
<evidence type="ECO:0000256" key="7">
    <source>
        <dbReference type="HAMAP-Rule" id="MF_01629"/>
    </source>
</evidence>
<evidence type="ECO:0000256" key="6">
    <source>
        <dbReference type="ARBA" id="ARBA00023096"/>
    </source>
</evidence>
<comment type="pathway">
    <text evidence="7">Cofactor metabolism; pyridoxal 5'-phosphate salvage; pyridoxal 5'-phosphate from pyridoxine 5'-phosphate: step 1/1.</text>
</comment>
<feature type="binding site" evidence="7 9">
    <location>
        <begin position="84"/>
        <end position="85"/>
    </location>
    <ligand>
        <name>FMN</name>
        <dbReference type="ChEBI" id="CHEBI:58210"/>
    </ligand>
</feature>
<dbReference type="Proteomes" id="UP000250079">
    <property type="component" value="Chromosome"/>
</dbReference>
<evidence type="ECO:0000259" key="10">
    <source>
        <dbReference type="Pfam" id="PF01243"/>
    </source>
</evidence>
<keyword evidence="13" id="KW-1185">Reference proteome</keyword>
<feature type="binding site" evidence="8">
    <location>
        <begin position="16"/>
        <end position="19"/>
    </location>
    <ligand>
        <name>substrate</name>
    </ligand>
</feature>
<evidence type="ECO:0000313" key="13">
    <source>
        <dbReference type="Proteomes" id="UP000250079"/>
    </source>
</evidence>
<dbReference type="AlphaFoldDB" id="A0A2Z2NQG4"/>
<dbReference type="Gene3D" id="2.30.110.10">
    <property type="entry name" value="Electron Transport, Fmn-binding Protein, Chain A"/>
    <property type="match status" value="1"/>
</dbReference>
<dbReference type="GO" id="GO:0004733">
    <property type="term" value="F:pyridoxamine phosphate oxidase activity"/>
    <property type="evidence" value="ECO:0007669"/>
    <property type="project" value="UniProtKB-UniRule"/>
</dbReference>
<dbReference type="EMBL" id="CP018632">
    <property type="protein sequence ID" value="ASJ72211.1"/>
    <property type="molecule type" value="Genomic_DNA"/>
</dbReference>
<dbReference type="Pfam" id="PF10590">
    <property type="entry name" value="PNP_phzG_C"/>
    <property type="match status" value="1"/>
</dbReference>
<comment type="catalytic activity">
    <reaction evidence="7">
        <text>pyridoxine 5'-phosphate + O2 = pyridoxal 5'-phosphate + H2O2</text>
        <dbReference type="Rhea" id="RHEA:15149"/>
        <dbReference type="ChEBI" id="CHEBI:15379"/>
        <dbReference type="ChEBI" id="CHEBI:16240"/>
        <dbReference type="ChEBI" id="CHEBI:58589"/>
        <dbReference type="ChEBI" id="CHEBI:597326"/>
        <dbReference type="EC" id="1.4.3.5"/>
    </reaction>
</comment>
<dbReference type="KEGG" id="gai:IMCC3135_10585"/>
<keyword evidence="6 7" id="KW-0664">Pyridoxine biosynthesis</keyword>
<comment type="function">
    <text evidence="7">Catalyzes the oxidation of either pyridoxine 5'-phosphate (PNP) or pyridoxamine 5'-phosphate (PMP) into pyridoxal 5'-phosphate (PLP).</text>
</comment>
<comment type="similarity">
    <text evidence="1 7">Belongs to the pyridoxamine 5'-phosphate oxidase family.</text>
</comment>
<dbReference type="PANTHER" id="PTHR10851">
    <property type="entry name" value="PYRIDOXINE-5-PHOSPHATE OXIDASE"/>
    <property type="match status" value="1"/>
</dbReference>
<feature type="binding site" evidence="7 8">
    <location>
        <position position="74"/>
    </location>
    <ligand>
        <name>substrate</name>
    </ligand>
</feature>
<dbReference type="SUPFAM" id="SSF50475">
    <property type="entry name" value="FMN-binding split barrel"/>
    <property type="match status" value="1"/>
</dbReference>
<dbReference type="PANTHER" id="PTHR10851:SF0">
    <property type="entry name" value="PYRIDOXINE-5'-PHOSPHATE OXIDASE"/>
    <property type="match status" value="1"/>
</dbReference>
<dbReference type="InterPro" id="IPR019740">
    <property type="entry name" value="Pyridox_Oxase_CS"/>
</dbReference>
<dbReference type="PROSITE" id="PS01064">
    <property type="entry name" value="PYRIDOX_OXIDASE"/>
    <property type="match status" value="1"/>
</dbReference>
<dbReference type="FunFam" id="2.30.110.10:FF:000020">
    <property type="entry name" value="PNPO isoform 11"/>
    <property type="match status" value="1"/>
</dbReference>
<evidence type="ECO:0000259" key="11">
    <source>
        <dbReference type="Pfam" id="PF10590"/>
    </source>
</evidence>
<dbReference type="NCBIfam" id="NF004231">
    <property type="entry name" value="PRK05679.1"/>
    <property type="match status" value="1"/>
</dbReference>